<gene>
    <name evidence="1" type="ORF">FNH04_26560</name>
</gene>
<keyword evidence="2" id="KW-1185">Reference proteome</keyword>
<protein>
    <submittedName>
        <fullName evidence="1">Uncharacterized protein</fullName>
    </submittedName>
</protein>
<evidence type="ECO:0000313" key="2">
    <source>
        <dbReference type="Proteomes" id="UP000326979"/>
    </source>
</evidence>
<dbReference type="AlphaFoldDB" id="A0A5N8W7A1"/>
<evidence type="ECO:0000313" key="1">
    <source>
        <dbReference type="EMBL" id="MPY43347.1"/>
    </source>
</evidence>
<reference evidence="1 2" key="1">
    <citation type="submission" date="2019-07" db="EMBL/GenBank/DDBJ databases">
        <title>New species of Amycolatopsis and Streptomyces.</title>
        <authorList>
            <person name="Duangmal K."/>
            <person name="Teo W.F.A."/>
            <person name="Lipun K."/>
        </authorList>
    </citation>
    <scope>NUCLEOTIDE SEQUENCE [LARGE SCALE GENOMIC DNA]</scope>
    <source>
        <strain evidence="1 2">TISTR 2346</strain>
    </source>
</reference>
<organism evidence="1 2">
    <name type="scientific">Streptomyces phyllanthi</name>
    <dbReference type="NCBI Taxonomy" id="1803180"/>
    <lineage>
        <taxon>Bacteria</taxon>
        <taxon>Bacillati</taxon>
        <taxon>Actinomycetota</taxon>
        <taxon>Actinomycetes</taxon>
        <taxon>Kitasatosporales</taxon>
        <taxon>Streptomycetaceae</taxon>
        <taxon>Streptomyces</taxon>
    </lineage>
</organism>
<name>A0A5N8W7A1_9ACTN</name>
<dbReference type="RefSeq" id="WP_194236824.1">
    <property type="nucleotide sequence ID" value="NZ_BAABEQ010000002.1"/>
</dbReference>
<dbReference type="EMBL" id="VJZE01000219">
    <property type="protein sequence ID" value="MPY43347.1"/>
    <property type="molecule type" value="Genomic_DNA"/>
</dbReference>
<accession>A0A5N8W7A1</accession>
<proteinExistence type="predicted"/>
<sequence>MPPSVSYSWDSCAWLGEELGEEYDDRPYGDSVPYSASWPDTDGWRGTPMCWVPVQEAVPPIASGQSA</sequence>
<comment type="caution">
    <text evidence="1">The sequence shown here is derived from an EMBL/GenBank/DDBJ whole genome shotgun (WGS) entry which is preliminary data.</text>
</comment>
<dbReference type="Proteomes" id="UP000326979">
    <property type="component" value="Unassembled WGS sequence"/>
</dbReference>